<proteinExistence type="predicted"/>
<keyword evidence="3" id="KW-1185">Reference proteome</keyword>
<reference evidence="2 3" key="1">
    <citation type="submission" date="2020-08" db="EMBL/GenBank/DDBJ databases">
        <title>Genomic Encyclopedia of Type Strains, Phase IV (KMG-IV): sequencing the most valuable type-strain genomes for metagenomic binning, comparative biology and taxonomic classification.</title>
        <authorList>
            <person name="Goeker M."/>
        </authorList>
    </citation>
    <scope>NUCLEOTIDE SEQUENCE [LARGE SCALE GENOMIC DNA]</scope>
    <source>
        <strain evidence="2 3">DSM 19612</strain>
    </source>
</reference>
<dbReference type="AlphaFoldDB" id="A0A841Q918"/>
<organism evidence="2 3">
    <name type="scientific">Salirhabdus euzebyi</name>
    <dbReference type="NCBI Taxonomy" id="394506"/>
    <lineage>
        <taxon>Bacteria</taxon>
        <taxon>Bacillati</taxon>
        <taxon>Bacillota</taxon>
        <taxon>Bacilli</taxon>
        <taxon>Bacillales</taxon>
        <taxon>Bacillaceae</taxon>
        <taxon>Salirhabdus</taxon>
    </lineage>
</organism>
<dbReference type="RefSeq" id="WP_174497316.1">
    <property type="nucleotide sequence ID" value="NZ_CADDWK010000013.1"/>
</dbReference>
<gene>
    <name evidence="2" type="ORF">HNQ94_003354</name>
</gene>
<dbReference type="InterPro" id="IPR025426">
    <property type="entry name" value="DUF4305"/>
</dbReference>
<sequence>MRASPLFMALLYFIMGFVFTYIAIQSVEETVWNFTTIILAVVATFDFAVAIRLIGVHMKIKDAKNKSKK</sequence>
<evidence type="ECO:0000313" key="3">
    <source>
        <dbReference type="Proteomes" id="UP000581688"/>
    </source>
</evidence>
<feature type="transmembrane region" description="Helical" evidence="1">
    <location>
        <begin position="30"/>
        <end position="54"/>
    </location>
</feature>
<comment type="caution">
    <text evidence="2">The sequence shown here is derived from an EMBL/GenBank/DDBJ whole genome shotgun (WGS) entry which is preliminary data.</text>
</comment>
<dbReference type="Pfam" id="PF14146">
    <property type="entry name" value="DUF4305"/>
    <property type="match status" value="1"/>
</dbReference>
<dbReference type="Proteomes" id="UP000581688">
    <property type="component" value="Unassembled WGS sequence"/>
</dbReference>
<evidence type="ECO:0000256" key="1">
    <source>
        <dbReference type="SAM" id="Phobius"/>
    </source>
</evidence>
<keyword evidence="1" id="KW-0472">Membrane</keyword>
<accession>A0A841Q918</accession>
<keyword evidence="1" id="KW-0812">Transmembrane</keyword>
<evidence type="ECO:0000313" key="2">
    <source>
        <dbReference type="EMBL" id="MBB6454865.1"/>
    </source>
</evidence>
<name>A0A841Q918_9BACI</name>
<feature type="transmembrane region" description="Helical" evidence="1">
    <location>
        <begin position="7"/>
        <end position="24"/>
    </location>
</feature>
<dbReference type="EMBL" id="JACHGH010000013">
    <property type="protein sequence ID" value="MBB6454865.1"/>
    <property type="molecule type" value="Genomic_DNA"/>
</dbReference>
<keyword evidence="1" id="KW-1133">Transmembrane helix</keyword>
<protein>
    <submittedName>
        <fullName evidence="2">Lysylphosphatidylglycerol synthetase-like protein (DUF2156 family)</fullName>
    </submittedName>
</protein>